<dbReference type="Gene3D" id="3.40.50.360">
    <property type="match status" value="1"/>
</dbReference>
<name>A0A917QCL9_9NOCA</name>
<organism evidence="2 3">
    <name type="scientific">Nocardia camponoti</name>
    <dbReference type="NCBI Taxonomy" id="1616106"/>
    <lineage>
        <taxon>Bacteria</taxon>
        <taxon>Bacillati</taxon>
        <taxon>Actinomycetota</taxon>
        <taxon>Actinomycetes</taxon>
        <taxon>Mycobacteriales</taxon>
        <taxon>Nocardiaceae</taxon>
        <taxon>Nocardia</taxon>
    </lineage>
</organism>
<gene>
    <name evidence="2" type="ORF">GCM10011591_14240</name>
</gene>
<dbReference type="Proteomes" id="UP000612956">
    <property type="component" value="Unassembled WGS sequence"/>
</dbReference>
<proteinExistence type="predicted"/>
<protein>
    <recommendedName>
        <fullName evidence="1">NADPH-dependent FMN reductase-like domain-containing protein</fullName>
    </recommendedName>
</protein>
<dbReference type="RefSeq" id="WP_188827948.1">
    <property type="nucleotide sequence ID" value="NZ_BMMW01000001.1"/>
</dbReference>
<dbReference type="GO" id="GO:0016491">
    <property type="term" value="F:oxidoreductase activity"/>
    <property type="evidence" value="ECO:0007669"/>
    <property type="project" value="InterPro"/>
</dbReference>
<keyword evidence="3" id="KW-1185">Reference proteome</keyword>
<dbReference type="SUPFAM" id="SSF52218">
    <property type="entry name" value="Flavoproteins"/>
    <property type="match status" value="1"/>
</dbReference>
<dbReference type="InterPro" id="IPR005025">
    <property type="entry name" value="FMN_Rdtase-like_dom"/>
</dbReference>
<comment type="caution">
    <text evidence="2">The sequence shown here is derived from an EMBL/GenBank/DDBJ whole genome shotgun (WGS) entry which is preliminary data.</text>
</comment>
<dbReference type="EMBL" id="BMMW01000001">
    <property type="protein sequence ID" value="GGK43787.1"/>
    <property type="molecule type" value="Genomic_DNA"/>
</dbReference>
<reference evidence="2" key="2">
    <citation type="submission" date="2020-09" db="EMBL/GenBank/DDBJ databases">
        <authorList>
            <person name="Sun Q."/>
            <person name="Zhou Y."/>
        </authorList>
    </citation>
    <scope>NUCLEOTIDE SEQUENCE</scope>
    <source>
        <strain evidence="2">CGMCC 4.7278</strain>
    </source>
</reference>
<dbReference type="InterPro" id="IPR029039">
    <property type="entry name" value="Flavoprotein-like_sf"/>
</dbReference>
<sequence length="167" mass="17544">MGYLLALVADPTADSKTAKLATEAQKVAVRNNIDVVILEGLDKLPAYSAEVDTTDGRPLIANELRRSVLEADGVLLFTTEGSDIPELAESVVKWVAGPASGPTIVNKPTGVITVGPGEVVNQHLADQLRKDGANVVVDGVSIATEWFEPNTINRLGDAVVMVESAAQ</sequence>
<dbReference type="AlphaFoldDB" id="A0A917QCL9"/>
<evidence type="ECO:0000259" key="1">
    <source>
        <dbReference type="Pfam" id="PF03358"/>
    </source>
</evidence>
<evidence type="ECO:0000313" key="2">
    <source>
        <dbReference type="EMBL" id="GGK43787.1"/>
    </source>
</evidence>
<evidence type="ECO:0000313" key="3">
    <source>
        <dbReference type="Proteomes" id="UP000612956"/>
    </source>
</evidence>
<feature type="domain" description="NADPH-dependent FMN reductase-like" evidence="1">
    <location>
        <begin position="4"/>
        <end position="134"/>
    </location>
</feature>
<reference evidence="2" key="1">
    <citation type="journal article" date="2014" name="Int. J. Syst. Evol. Microbiol.">
        <title>Complete genome sequence of Corynebacterium casei LMG S-19264T (=DSM 44701T), isolated from a smear-ripened cheese.</title>
        <authorList>
            <consortium name="US DOE Joint Genome Institute (JGI-PGF)"/>
            <person name="Walter F."/>
            <person name="Albersmeier A."/>
            <person name="Kalinowski J."/>
            <person name="Ruckert C."/>
        </authorList>
    </citation>
    <scope>NUCLEOTIDE SEQUENCE</scope>
    <source>
        <strain evidence="2">CGMCC 4.7278</strain>
    </source>
</reference>
<accession>A0A917QCL9</accession>
<dbReference type="Pfam" id="PF03358">
    <property type="entry name" value="FMN_red"/>
    <property type="match status" value="1"/>
</dbReference>